<accession>A0A016VYT8</accession>
<comment type="caution">
    <text evidence="1">The sequence shown here is derived from an EMBL/GenBank/DDBJ whole genome shotgun (WGS) entry which is preliminary data.</text>
</comment>
<gene>
    <name evidence="1" type="primary">Acey_s0003.g1314</name>
    <name evidence="1" type="ORF">Y032_0003g1314</name>
</gene>
<sequence length="253" mass="26854">MNQHSSAALCHTAVRAPEMRALLVLFTLAVNSKQLQNLSVRVKRQGLYFVCGVYPNQFYSIYPCNYNQPASAQYCTNGGLNLGVGCRYDYQCTPFYVGVTACIFGCCCTKPGAETTTTPVDVSAYGYCYNGERSQMRCSSSSVCSSGQTCINGLCCKKTGDEWQNACAGLAALASCTNGICGDFICTTSNYCCECQFGRSSGLCSKGCGPGFTCSENGYCCPSCPNGEAPYGSCYNGMCATGYSCRAGNICCS</sequence>
<name>A0A016VYT8_9BILA</name>
<keyword evidence="2" id="KW-1185">Reference proteome</keyword>
<dbReference type="AlphaFoldDB" id="A0A016VYT8"/>
<reference evidence="2" key="1">
    <citation type="journal article" date="2015" name="Nat. Genet.">
        <title>The genome and transcriptome of the zoonotic hookworm Ancylostoma ceylanicum identify infection-specific gene families.</title>
        <authorList>
            <person name="Schwarz E.M."/>
            <person name="Hu Y."/>
            <person name="Antoshechkin I."/>
            <person name="Miller M.M."/>
            <person name="Sternberg P.W."/>
            <person name="Aroian R.V."/>
        </authorList>
    </citation>
    <scope>NUCLEOTIDE SEQUENCE</scope>
    <source>
        <strain evidence="2">HY135</strain>
    </source>
</reference>
<dbReference type="STRING" id="53326.A0A016VYT8"/>
<organism evidence="1 2">
    <name type="scientific">Ancylostoma ceylanicum</name>
    <dbReference type="NCBI Taxonomy" id="53326"/>
    <lineage>
        <taxon>Eukaryota</taxon>
        <taxon>Metazoa</taxon>
        <taxon>Ecdysozoa</taxon>
        <taxon>Nematoda</taxon>
        <taxon>Chromadorea</taxon>
        <taxon>Rhabditida</taxon>
        <taxon>Rhabditina</taxon>
        <taxon>Rhabditomorpha</taxon>
        <taxon>Strongyloidea</taxon>
        <taxon>Ancylostomatidae</taxon>
        <taxon>Ancylostomatinae</taxon>
        <taxon>Ancylostoma</taxon>
    </lineage>
</organism>
<dbReference type="PANTHER" id="PTHR34150">
    <property type="entry name" value="PROTEIN CBG08832-RELATED"/>
    <property type="match status" value="1"/>
</dbReference>
<protein>
    <submittedName>
        <fullName evidence="1">Uncharacterized protein</fullName>
    </submittedName>
</protein>
<dbReference type="OrthoDB" id="5775165at2759"/>
<dbReference type="SMART" id="SM00289">
    <property type="entry name" value="WR1"/>
    <property type="match status" value="3"/>
</dbReference>
<proteinExistence type="predicted"/>
<dbReference type="PANTHER" id="PTHR34150:SF3">
    <property type="entry name" value="CC DOMAIN-CONTAINING PROTEIN"/>
    <property type="match status" value="1"/>
</dbReference>
<evidence type="ECO:0000313" key="1">
    <source>
        <dbReference type="EMBL" id="EYC31933.1"/>
    </source>
</evidence>
<dbReference type="Proteomes" id="UP000024635">
    <property type="component" value="Unassembled WGS sequence"/>
</dbReference>
<dbReference type="EMBL" id="JARK01001339">
    <property type="protein sequence ID" value="EYC31933.1"/>
    <property type="molecule type" value="Genomic_DNA"/>
</dbReference>
<dbReference type="InterPro" id="IPR006150">
    <property type="entry name" value="Cys_repeat_1"/>
</dbReference>
<evidence type="ECO:0000313" key="2">
    <source>
        <dbReference type="Proteomes" id="UP000024635"/>
    </source>
</evidence>